<evidence type="ECO:0000259" key="2">
    <source>
        <dbReference type="Pfam" id="PF03807"/>
    </source>
</evidence>
<evidence type="ECO:0000313" key="3">
    <source>
        <dbReference type="EMBL" id="NJP96605.1"/>
    </source>
</evidence>
<reference evidence="3 4" key="1">
    <citation type="submission" date="2020-03" db="EMBL/GenBank/DDBJ databases">
        <title>WGS of actinomycetes isolated from Thailand.</title>
        <authorList>
            <person name="Thawai C."/>
        </authorList>
    </citation>
    <scope>NUCLEOTIDE SEQUENCE [LARGE SCALE GENOMIC DNA]</scope>
    <source>
        <strain evidence="3 4">FMUSA5-5</strain>
    </source>
</reference>
<evidence type="ECO:0000256" key="1">
    <source>
        <dbReference type="ARBA" id="ARBA00023002"/>
    </source>
</evidence>
<accession>A0ABX1BJ57</accession>
<dbReference type="SUPFAM" id="SSF51735">
    <property type="entry name" value="NAD(P)-binding Rossmann-fold domains"/>
    <property type="match status" value="1"/>
</dbReference>
<evidence type="ECO:0000313" key="4">
    <source>
        <dbReference type="Proteomes" id="UP000696294"/>
    </source>
</evidence>
<comment type="caution">
    <text evidence="3">The sequence shown here is derived from an EMBL/GenBank/DDBJ whole genome shotgun (WGS) entry which is preliminary data.</text>
</comment>
<protein>
    <submittedName>
        <fullName evidence="3">NAD(P)-binding domain-containing protein</fullName>
    </submittedName>
</protein>
<organism evidence="3 4">
    <name type="scientific">Nonomuraea composti</name>
    <dbReference type="NCBI Taxonomy" id="2720023"/>
    <lineage>
        <taxon>Bacteria</taxon>
        <taxon>Bacillati</taxon>
        <taxon>Actinomycetota</taxon>
        <taxon>Actinomycetes</taxon>
        <taxon>Streptosporangiales</taxon>
        <taxon>Streptosporangiaceae</taxon>
        <taxon>Nonomuraea</taxon>
    </lineage>
</organism>
<keyword evidence="4" id="KW-1185">Reference proteome</keyword>
<dbReference type="InterPro" id="IPR036291">
    <property type="entry name" value="NAD(P)-bd_dom_sf"/>
</dbReference>
<dbReference type="PANTHER" id="PTHR14239">
    <property type="entry name" value="DUDULIN-RELATED"/>
    <property type="match status" value="1"/>
</dbReference>
<dbReference type="Proteomes" id="UP000696294">
    <property type="component" value="Unassembled WGS sequence"/>
</dbReference>
<dbReference type="InterPro" id="IPR051267">
    <property type="entry name" value="STEAP_metalloreductase"/>
</dbReference>
<sequence length="248" mass="26323">MPRTLGLIGSGLIGSSLARLAIAAGLEIVLSNSRSPETLADLVADLGEHARAATPAQAAHAADLVVAAIPLKAYHHLPAQALAGKTVLDPSNYYPERDGHLPALDTGDLTSSALLQRHLKASRVVKAFNTITPHQLITLARPAGASDRSALPIAGDHPAAKAEAADLLDLLGYDTLDIGPLTDSWRIEPNTPAYIQPYLGEVPAMNVEDFLRWTFQTPGQPVPRTQLHKLVETAVRLPAGEARLPHDD</sequence>
<dbReference type="Gene3D" id="3.40.50.720">
    <property type="entry name" value="NAD(P)-binding Rossmann-like Domain"/>
    <property type="match status" value="1"/>
</dbReference>
<gene>
    <name evidence="3" type="ORF">HCN51_45465</name>
</gene>
<keyword evidence="1" id="KW-0560">Oxidoreductase</keyword>
<proteinExistence type="predicted"/>
<dbReference type="Pfam" id="PF03807">
    <property type="entry name" value="F420_oxidored"/>
    <property type="match status" value="1"/>
</dbReference>
<dbReference type="EMBL" id="JAATEP010000051">
    <property type="protein sequence ID" value="NJP96605.1"/>
    <property type="molecule type" value="Genomic_DNA"/>
</dbReference>
<feature type="domain" description="Pyrroline-5-carboxylate reductase catalytic N-terminal" evidence="2">
    <location>
        <begin position="5"/>
        <end position="93"/>
    </location>
</feature>
<name>A0ABX1BJ57_9ACTN</name>
<dbReference type="InterPro" id="IPR028939">
    <property type="entry name" value="P5C_Rdtase_cat_N"/>
</dbReference>
<dbReference type="RefSeq" id="WP_168018139.1">
    <property type="nucleotide sequence ID" value="NZ_JAATEP010000051.1"/>
</dbReference>